<dbReference type="Pfam" id="PF00083">
    <property type="entry name" value="Sugar_tr"/>
    <property type="match status" value="1"/>
</dbReference>
<keyword evidence="5" id="KW-1003">Cell membrane</keyword>
<protein>
    <submittedName>
        <fullName evidence="16">Solute carrier family 2, facilitated glucose transporter member 3a</fullName>
    </submittedName>
</protein>
<dbReference type="InterPro" id="IPR036259">
    <property type="entry name" value="MFS_trans_sf"/>
</dbReference>
<feature type="transmembrane region" description="Helical" evidence="13">
    <location>
        <begin position="156"/>
        <end position="174"/>
    </location>
</feature>
<feature type="transmembrane region" description="Helical" evidence="13">
    <location>
        <begin position="97"/>
        <end position="117"/>
    </location>
</feature>
<evidence type="ECO:0000256" key="3">
    <source>
        <dbReference type="ARBA" id="ARBA00007004"/>
    </source>
</evidence>
<feature type="transmembrane region" description="Helical" evidence="13">
    <location>
        <begin position="363"/>
        <end position="389"/>
    </location>
</feature>
<evidence type="ECO:0000256" key="11">
    <source>
        <dbReference type="RuleBase" id="RU003346"/>
    </source>
</evidence>
<dbReference type="NCBIfam" id="TIGR00879">
    <property type="entry name" value="SP"/>
    <property type="match status" value="1"/>
</dbReference>
<keyword evidence="6 16" id="KW-0762">Sugar transport</keyword>
<keyword evidence="15" id="KW-1185">Reference proteome</keyword>
<feature type="domain" description="Major facilitator superfamily (MFS) profile" evidence="14">
    <location>
        <begin position="15"/>
        <end position="455"/>
    </location>
</feature>
<accession>A0A6J2WM97</accession>
<evidence type="ECO:0000256" key="5">
    <source>
        <dbReference type="ARBA" id="ARBA00022475"/>
    </source>
</evidence>
<dbReference type="SUPFAM" id="SSF103473">
    <property type="entry name" value="MFS general substrate transporter"/>
    <property type="match status" value="1"/>
</dbReference>
<feature type="transmembrane region" description="Helical" evidence="13">
    <location>
        <begin position="272"/>
        <end position="295"/>
    </location>
</feature>
<feature type="transmembrane region" description="Helical" evidence="13">
    <location>
        <begin position="123"/>
        <end position="144"/>
    </location>
</feature>
<feature type="transmembrane region" description="Helical" evidence="13">
    <location>
        <begin position="335"/>
        <end position="357"/>
    </location>
</feature>
<dbReference type="PANTHER" id="PTHR23503">
    <property type="entry name" value="SOLUTE CARRIER FAMILY 2"/>
    <property type="match status" value="1"/>
</dbReference>
<sequence>MEGEKKQVTCYLLFSLSTAVIGSLQFGYNTGVINAPEQKLRAFFNNTWMERYGEPIKPGVCTIVWSLAVAIFSVGGMVGSFSVGVMADKFGRRKSMFIVNVLALIGGGLMGVCTLCSSYEMIIAGRLVIGLFCGLFTGLTPMYVGEVSPTPLRGAFGTLHQLGVVVGILIAQIFGLESLLGSDKLWPVLLALTVLPAVLQCILLPFCPESPRYLLINLNQEEQARKALVRLRGSEDVSKDMQEMKEESVKMAMEKKVTIPELFRTAAYRQPLLIAVLLQLSQQLSGINAVFYYSTGIFESAGVKQPIYATIGAGAVNTVFTVVSLFLVERAGRRTLHLIGLGGMAVSAVVMTIALMLKRIKSLSYLSIAAVFGFVAMFEMGPGPIPWFIVAELFSQGPRPAAMAVAGCCNWTANFLVGISFPKLVELCGPFVFIIFVVFLVLFFIFTFFRVPETKGRTFDEIARSFAGGAPPSTSSVEAPAAGDGVTLPASPVKEKVPLMESNSAAGEHASSSAEPLLEAAKKEEKSSSAAEPLVESGKGEEKPSSAQKPSVESVKAEEKTSSTQKPSVESGKEEEKPSSTQKPLEGSGKGEEKPGSTEKPLVPAGIGEEKTSPSEKPLVESTVEKKSDSKI</sequence>
<dbReference type="PROSITE" id="PS00217">
    <property type="entry name" value="SUGAR_TRANSPORT_2"/>
    <property type="match status" value="1"/>
</dbReference>
<evidence type="ECO:0000256" key="10">
    <source>
        <dbReference type="ARBA" id="ARBA00023180"/>
    </source>
</evidence>
<evidence type="ECO:0000313" key="15">
    <source>
        <dbReference type="Proteomes" id="UP000504632"/>
    </source>
</evidence>
<feature type="compositionally biased region" description="Basic and acidic residues" evidence="12">
    <location>
        <begin position="623"/>
        <end position="632"/>
    </location>
</feature>
<feature type="transmembrane region" description="Helical" evidence="13">
    <location>
        <begin position="307"/>
        <end position="328"/>
    </location>
</feature>
<dbReference type="InterPro" id="IPR045263">
    <property type="entry name" value="GLUT"/>
</dbReference>
<reference evidence="16" key="1">
    <citation type="submission" date="2025-08" db="UniProtKB">
        <authorList>
            <consortium name="RefSeq"/>
        </authorList>
    </citation>
    <scope>IDENTIFICATION</scope>
</reference>
<dbReference type="InParanoid" id="A0A6J2WM97"/>
<feature type="compositionally biased region" description="Low complexity" evidence="12">
    <location>
        <begin position="501"/>
        <end position="519"/>
    </location>
</feature>
<dbReference type="GO" id="GO:0046323">
    <property type="term" value="P:D-glucose import"/>
    <property type="evidence" value="ECO:0007669"/>
    <property type="project" value="TreeGrafter"/>
</dbReference>
<evidence type="ECO:0000256" key="13">
    <source>
        <dbReference type="SAM" id="Phobius"/>
    </source>
</evidence>
<dbReference type="RefSeq" id="XP_030644441.1">
    <property type="nucleotide sequence ID" value="XM_030788581.1"/>
</dbReference>
<feature type="transmembrane region" description="Helical" evidence="13">
    <location>
        <begin position="186"/>
        <end position="207"/>
    </location>
</feature>
<keyword evidence="7 13" id="KW-0812">Transmembrane</keyword>
<evidence type="ECO:0000256" key="4">
    <source>
        <dbReference type="ARBA" id="ARBA00022448"/>
    </source>
</evidence>
<feature type="transmembrane region" description="Helical" evidence="13">
    <location>
        <begin position="431"/>
        <end position="449"/>
    </location>
</feature>
<dbReference type="InterPro" id="IPR003663">
    <property type="entry name" value="Sugar/inositol_transpt"/>
</dbReference>
<dbReference type="PROSITE" id="PS00216">
    <property type="entry name" value="SUGAR_TRANSPORT_1"/>
    <property type="match status" value="1"/>
</dbReference>
<feature type="transmembrane region" description="Helical" evidence="13">
    <location>
        <begin position="63"/>
        <end position="85"/>
    </location>
</feature>
<comment type="similarity">
    <text evidence="3">Belongs to the major facilitator superfamily. Sugar transporter (TC 2.A.1.1) family. Glucose transporter subfamily.</text>
</comment>
<organism evidence="15 16">
    <name type="scientific">Chanos chanos</name>
    <name type="common">Milkfish</name>
    <name type="synonym">Mugil chanos</name>
    <dbReference type="NCBI Taxonomy" id="29144"/>
    <lineage>
        <taxon>Eukaryota</taxon>
        <taxon>Metazoa</taxon>
        <taxon>Chordata</taxon>
        <taxon>Craniata</taxon>
        <taxon>Vertebrata</taxon>
        <taxon>Euteleostomi</taxon>
        <taxon>Actinopterygii</taxon>
        <taxon>Neopterygii</taxon>
        <taxon>Teleostei</taxon>
        <taxon>Ostariophysi</taxon>
        <taxon>Gonorynchiformes</taxon>
        <taxon>Chanidae</taxon>
        <taxon>Chanos</taxon>
    </lineage>
</organism>
<keyword evidence="10" id="KW-0325">Glycoprotein</keyword>
<dbReference type="Proteomes" id="UP000504632">
    <property type="component" value="Chromosome 12"/>
</dbReference>
<evidence type="ECO:0000256" key="2">
    <source>
        <dbReference type="ARBA" id="ARBA00004651"/>
    </source>
</evidence>
<evidence type="ECO:0000256" key="1">
    <source>
        <dbReference type="ARBA" id="ARBA00000618"/>
    </source>
</evidence>
<keyword evidence="4 11" id="KW-0813">Transport</keyword>
<dbReference type="PANTHER" id="PTHR23503:SF91">
    <property type="entry name" value="SOLUTE CARRIER FAMILY 2, FACILITATED GLUCOSE TRANSPORTER MEMBER 3 ISOFORM X1"/>
    <property type="match status" value="1"/>
</dbReference>
<gene>
    <name evidence="16" type="primary">slc2a3a</name>
</gene>
<dbReference type="InterPro" id="IPR005829">
    <property type="entry name" value="Sugar_transporter_CS"/>
</dbReference>
<evidence type="ECO:0000313" key="16">
    <source>
        <dbReference type="RefSeq" id="XP_030644441.1"/>
    </source>
</evidence>
<dbReference type="CTD" id="436916"/>
<evidence type="ECO:0000256" key="8">
    <source>
        <dbReference type="ARBA" id="ARBA00022989"/>
    </source>
</evidence>
<dbReference type="GeneID" id="115824854"/>
<dbReference type="GO" id="GO:0032868">
    <property type="term" value="P:response to insulin"/>
    <property type="evidence" value="ECO:0007669"/>
    <property type="project" value="TreeGrafter"/>
</dbReference>
<keyword evidence="9 13" id="KW-0472">Membrane</keyword>
<dbReference type="GO" id="GO:0070837">
    <property type="term" value="P:dehydroascorbic acid transport"/>
    <property type="evidence" value="ECO:0007669"/>
    <property type="project" value="TreeGrafter"/>
</dbReference>
<dbReference type="AlphaFoldDB" id="A0A6J2WM97"/>
<evidence type="ECO:0000256" key="12">
    <source>
        <dbReference type="SAM" id="MobiDB-lite"/>
    </source>
</evidence>
<name>A0A6J2WM97_CHACN</name>
<dbReference type="GO" id="GO:0016323">
    <property type="term" value="C:basolateral plasma membrane"/>
    <property type="evidence" value="ECO:0007669"/>
    <property type="project" value="TreeGrafter"/>
</dbReference>
<dbReference type="InterPro" id="IPR005828">
    <property type="entry name" value="MFS_sugar_transport-like"/>
</dbReference>
<keyword evidence="8 13" id="KW-1133">Transmembrane helix</keyword>
<evidence type="ECO:0000256" key="6">
    <source>
        <dbReference type="ARBA" id="ARBA00022597"/>
    </source>
</evidence>
<dbReference type="GO" id="GO:0055056">
    <property type="term" value="F:D-glucose transmembrane transporter activity"/>
    <property type="evidence" value="ECO:0007669"/>
    <property type="project" value="TreeGrafter"/>
</dbReference>
<evidence type="ECO:0000259" key="14">
    <source>
        <dbReference type="PROSITE" id="PS50850"/>
    </source>
</evidence>
<feature type="region of interest" description="Disordered" evidence="12">
    <location>
        <begin position="469"/>
        <end position="632"/>
    </location>
</feature>
<dbReference type="OrthoDB" id="4540492at2759"/>
<dbReference type="PRINTS" id="PR00171">
    <property type="entry name" value="SUGRTRNSPORT"/>
</dbReference>
<feature type="transmembrane region" description="Helical" evidence="13">
    <location>
        <begin position="401"/>
        <end position="419"/>
    </location>
</feature>
<dbReference type="CDD" id="cd17431">
    <property type="entry name" value="MFS_GLUT_Class1"/>
    <property type="match status" value="1"/>
</dbReference>
<evidence type="ECO:0000256" key="9">
    <source>
        <dbReference type="ARBA" id="ARBA00023136"/>
    </source>
</evidence>
<dbReference type="InterPro" id="IPR020846">
    <property type="entry name" value="MFS_dom"/>
</dbReference>
<proteinExistence type="inferred from homology"/>
<evidence type="ECO:0000256" key="7">
    <source>
        <dbReference type="ARBA" id="ARBA00022692"/>
    </source>
</evidence>
<dbReference type="Gene3D" id="1.20.1250.20">
    <property type="entry name" value="MFS general substrate transporter like domains"/>
    <property type="match status" value="1"/>
</dbReference>
<dbReference type="PROSITE" id="PS50850">
    <property type="entry name" value="MFS"/>
    <property type="match status" value="1"/>
</dbReference>
<feature type="transmembrane region" description="Helical" evidence="13">
    <location>
        <begin position="9"/>
        <end position="28"/>
    </location>
</feature>
<comment type="subcellular location">
    <subcellularLocation>
        <location evidence="2">Cell membrane</location>
        <topology evidence="2">Multi-pass membrane protein</topology>
    </subcellularLocation>
</comment>
<dbReference type="FunFam" id="1.20.1250.20:FF:000040">
    <property type="entry name" value="Solute carrier family 2, facilitated glucose transporter member 1"/>
    <property type="match status" value="1"/>
</dbReference>
<comment type="catalytic activity">
    <reaction evidence="1">
        <text>D-glucose(out) = D-glucose(in)</text>
        <dbReference type="Rhea" id="RHEA:60376"/>
        <dbReference type="ChEBI" id="CHEBI:4167"/>
    </reaction>
</comment>
<dbReference type="GO" id="GO:0016324">
    <property type="term" value="C:apical plasma membrane"/>
    <property type="evidence" value="ECO:0007669"/>
    <property type="project" value="TreeGrafter"/>
</dbReference>